<dbReference type="OrthoDB" id="419617at2759"/>
<reference evidence="4" key="1">
    <citation type="submission" date="2022-01" db="EMBL/GenBank/DDBJ databases">
        <authorList>
            <person name="King R."/>
        </authorList>
    </citation>
    <scope>NUCLEOTIDE SEQUENCE</scope>
</reference>
<dbReference type="GO" id="GO:0003676">
    <property type="term" value="F:nucleic acid binding"/>
    <property type="evidence" value="ECO:0007669"/>
    <property type="project" value="InterPro"/>
</dbReference>
<dbReference type="Pfam" id="PF05175">
    <property type="entry name" value="MTS"/>
    <property type="match status" value="1"/>
</dbReference>
<dbReference type="InterPro" id="IPR051720">
    <property type="entry name" value="rRNA_MeTrfase/Polyamine_Synth"/>
</dbReference>
<dbReference type="SUPFAM" id="SSF53335">
    <property type="entry name" value="S-adenosyl-L-methionine-dependent methyltransferases"/>
    <property type="match status" value="1"/>
</dbReference>
<proteinExistence type="inferred from homology"/>
<dbReference type="InterPro" id="IPR002052">
    <property type="entry name" value="DNA_methylase_N6_adenine_CS"/>
</dbReference>
<dbReference type="GO" id="GO:0008988">
    <property type="term" value="F:rRNA (adenine-N6-)-methyltransferase activity"/>
    <property type="evidence" value="ECO:0007669"/>
    <property type="project" value="TreeGrafter"/>
</dbReference>
<dbReference type="CDD" id="cd02440">
    <property type="entry name" value="AdoMet_MTases"/>
    <property type="match status" value="1"/>
</dbReference>
<organism evidence="4 5">
    <name type="scientific">Psylliodes chrysocephalus</name>
    <dbReference type="NCBI Taxonomy" id="3402493"/>
    <lineage>
        <taxon>Eukaryota</taxon>
        <taxon>Metazoa</taxon>
        <taxon>Ecdysozoa</taxon>
        <taxon>Arthropoda</taxon>
        <taxon>Hexapoda</taxon>
        <taxon>Insecta</taxon>
        <taxon>Pterygota</taxon>
        <taxon>Neoptera</taxon>
        <taxon>Endopterygota</taxon>
        <taxon>Coleoptera</taxon>
        <taxon>Polyphaga</taxon>
        <taxon>Cucujiformia</taxon>
        <taxon>Chrysomeloidea</taxon>
        <taxon>Chrysomelidae</taxon>
        <taxon>Galerucinae</taxon>
        <taxon>Alticini</taxon>
        <taxon>Psylliodes</taxon>
    </lineage>
</organism>
<comment type="similarity">
    <text evidence="1">Belongs to the methyltransferase superfamily. PrmA family.</text>
</comment>
<dbReference type="PROSITE" id="PS00092">
    <property type="entry name" value="N6_MTASE"/>
    <property type="match status" value="1"/>
</dbReference>
<dbReference type="EMBL" id="OV651814">
    <property type="protein sequence ID" value="CAH1106107.1"/>
    <property type="molecule type" value="Genomic_DNA"/>
</dbReference>
<feature type="domain" description="Methyltransferase small" evidence="3">
    <location>
        <begin position="38"/>
        <end position="147"/>
    </location>
</feature>
<accession>A0A9P0CMK0</accession>
<dbReference type="AlphaFoldDB" id="A0A9P0CMK0"/>
<dbReference type="PANTHER" id="PTHR23290">
    <property type="entry name" value="RRNA N6-ADENOSINE-METHYLTRANSFERASE METTL5"/>
    <property type="match status" value="1"/>
</dbReference>
<dbReference type="InterPro" id="IPR007848">
    <property type="entry name" value="Small_mtfrase_dom"/>
</dbReference>
<sequence>MYPCLKLRHLEERLQCISGFQKPKILLEQYITPPHLGSHMLFTVQSQYGDISGKLVADLGSGCGALTIGAGVLDASFVVGFEVDKDAIGICQENIEEQELTNIDLVQCDILKGLPSRFHKCFDTVLMNPPFGTKHNAGIDMKFLEVAISLSTNTVYSLHKTSTRKFVLKQAESLGVKAEVLAELSYDLTSSYKFHKKKSVDIEVDFYRFTV</sequence>
<protein>
    <recommendedName>
        <fullName evidence="2">Methyltransferase-like protein 5</fullName>
    </recommendedName>
</protein>
<gene>
    <name evidence="4" type="ORF">PSYICH_LOCUS7035</name>
</gene>
<evidence type="ECO:0000313" key="5">
    <source>
        <dbReference type="Proteomes" id="UP001153636"/>
    </source>
</evidence>
<dbReference type="Gene3D" id="3.40.50.150">
    <property type="entry name" value="Vaccinia Virus protein VP39"/>
    <property type="match status" value="1"/>
</dbReference>
<keyword evidence="5" id="KW-1185">Reference proteome</keyword>
<evidence type="ECO:0000256" key="1">
    <source>
        <dbReference type="ARBA" id="ARBA00009741"/>
    </source>
</evidence>
<evidence type="ECO:0000259" key="3">
    <source>
        <dbReference type="Pfam" id="PF05175"/>
    </source>
</evidence>
<dbReference type="Proteomes" id="UP001153636">
    <property type="component" value="Chromosome 2"/>
</dbReference>
<name>A0A9P0CMK0_9CUCU</name>
<evidence type="ECO:0000313" key="4">
    <source>
        <dbReference type="EMBL" id="CAH1106107.1"/>
    </source>
</evidence>
<evidence type="ECO:0000256" key="2">
    <source>
        <dbReference type="ARBA" id="ARBA00041374"/>
    </source>
</evidence>
<dbReference type="InterPro" id="IPR029063">
    <property type="entry name" value="SAM-dependent_MTases_sf"/>
</dbReference>
<dbReference type="PANTHER" id="PTHR23290:SF0">
    <property type="entry name" value="RRNA N6-ADENOSINE-METHYLTRANSFERASE METTL5"/>
    <property type="match status" value="1"/>
</dbReference>